<feature type="region of interest" description="Disordered" evidence="1">
    <location>
        <begin position="26"/>
        <end position="50"/>
    </location>
</feature>
<gene>
    <name evidence="2" type="ORF">KI387_001762</name>
</gene>
<protein>
    <submittedName>
        <fullName evidence="2">Uncharacterized protein</fullName>
    </submittedName>
</protein>
<accession>A0AA38GV79</accession>
<proteinExistence type="predicted"/>
<evidence type="ECO:0000313" key="3">
    <source>
        <dbReference type="Proteomes" id="UP000824469"/>
    </source>
</evidence>
<organism evidence="2 3">
    <name type="scientific">Taxus chinensis</name>
    <name type="common">Chinese yew</name>
    <name type="synonym">Taxus wallichiana var. chinensis</name>
    <dbReference type="NCBI Taxonomy" id="29808"/>
    <lineage>
        <taxon>Eukaryota</taxon>
        <taxon>Viridiplantae</taxon>
        <taxon>Streptophyta</taxon>
        <taxon>Embryophyta</taxon>
        <taxon>Tracheophyta</taxon>
        <taxon>Spermatophyta</taxon>
        <taxon>Pinopsida</taxon>
        <taxon>Pinidae</taxon>
        <taxon>Conifers II</taxon>
        <taxon>Cupressales</taxon>
        <taxon>Taxaceae</taxon>
        <taxon>Taxus</taxon>
    </lineage>
</organism>
<evidence type="ECO:0000313" key="2">
    <source>
        <dbReference type="EMBL" id="KAH9329654.1"/>
    </source>
</evidence>
<dbReference type="Proteomes" id="UP000824469">
    <property type="component" value="Unassembled WGS sequence"/>
</dbReference>
<sequence length="50" mass="5142">IVDVASATEIVDVAAIKSIEPNYEKTRGKVDAGNAEPDGADVGVGMRVRG</sequence>
<feature type="non-terminal residue" evidence="2">
    <location>
        <position position="1"/>
    </location>
</feature>
<evidence type="ECO:0000256" key="1">
    <source>
        <dbReference type="SAM" id="MobiDB-lite"/>
    </source>
</evidence>
<dbReference type="EMBL" id="JAHRHJ020000001">
    <property type="protein sequence ID" value="KAH9329654.1"/>
    <property type="molecule type" value="Genomic_DNA"/>
</dbReference>
<reference evidence="2 3" key="1">
    <citation type="journal article" date="2021" name="Nat. Plants">
        <title>The Taxus genome provides insights into paclitaxel biosynthesis.</title>
        <authorList>
            <person name="Xiong X."/>
            <person name="Gou J."/>
            <person name="Liao Q."/>
            <person name="Li Y."/>
            <person name="Zhou Q."/>
            <person name="Bi G."/>
            <person name="Li C."/>
            <person name="Du R."/>
            <person name="Wang X."/>
            <person name="Sun T."/>
            <person name="Guo L."/>
            <person name="Liang H."/>
            <person name="Lu P."/>
            <person name="Wu Y."/>
            <person name="Zhang Z."/>
            <person name="Ro D.K."/>
            <person name="Shang Y."/>
            <person name="Huang S."/>
            <person name="Yan J."/>
        </authorList>
    </citation>
    <scope>NUCLEOTIDE SEQUENCE [LARGE SCALE GENOMIC DNA]</scope>
    <source>
        <strain evidence="2">Ta-2019</strain>
    </source>
</reference>
<name>A0AA38GV79_TAXCH</name>
<comment type="caution">
    <text evidence="2">The sequence shown here is derived from an EMBL/GenBank/DDBJ whole genome shotgun (WGS) entry which is preliminary data.</text>
</comment>
<keyword evidence="3" id="KW-1185">Reference proteome</keyword>
<dbReference type="AlphaFoldDB" id="A0AA38GV79"/>